<dbReference type="InterPro" id="IPR008921">
    <property type="entry name" value="DNA_pol3_clamp-load_cplx_C"/>
</dbReference>
<dbReference type="Gene3D" id="1.20.272.10">
    <property type="match status" value="1"/>
</dbReference>
<dbReference type="Proteomes" id="UP001225611">
    <property type="component" value="Chromosome 2"/>
</dbReference>
<proteinExistence type="predicted"/>
<organism evidence="1 2">
    <name type="scientific">Agrobacterium cucumeris</name>
    <dbReference type="NCBI Taxonomy" id="2862866"/>
    <lineage>
        <taxon>Bacteria</taxon>
        <taxon>Pseudomonadati</taxon>
        <taxon>Pseudomonadota</taxon>
        <taxon>Alphaproteobacteria</taxon>
        <taxon>Hyphomicrobiales</taxon>
        <taxon>Rhizobiaceae</taxon>
        <taxon>Rhizobium/Agrobacterium group</taxon>
        <taxon>Agrobacterium</taxon>
    </lineage>
</organism>
<accession>A0ABY8RT50</accession>
<dbReference type="EMBL" id="CP080388">
    <property type="protein sequence ID" value="WHO10677.1"/>
    <property type="molecule type" value="Genomic_DNA"/>
</dbReference>
<protein>
    <recommendedName>
        <fullName evidence="3">DUF2336 domain-containing protein</fullName>
    </recommendedName>
</protein>
<dbReference type="RefSeq" id="WP_269698901.1">
    <property type="nucleotide sequence ID" value="NZ_CP080388.1"/>
</dbReference>
<evidence type="ECO:0008006" key="3">
    <source>
        <dbReference type="Google" id="ProtNLM"/>
    </source>
</evidence>
<reference evidence="1 2" key="1">
    <citation type="journal article" date="2023" name="Syst. Appl. Microbiol.">
        <title>Agrobacterium cucumeris sp. nov. isolated from crazy roots on cucumber (Cucumis sativus).</title>
        <authorList>
            <person name="Warabieda M."/>
            <person name="Kuzmanovic N."/>
            <person name="Trzcinski P."/>
            <person name="Pulawska J."/>
        </authorList>
    </citation>
    <scope>NUCLEOTIDE SEQUENCE [LARGE SCALE GENOMIC DNA]</scope>
    <source>
        <strain evidence="1 2">O132</strain>
    </source>
</reference>
<keyword evidence="2" id="KW-1185">Reference proteome</keyword>
<sequence>MPDIKSLLPAIDAWTASSLLQKAVRRGETEYAQAAAINFHKLRGNAIWRRLTLIAYEDIGIGDLPLCGDIARYAIDRNVRRQAGTDGEIILELTKQMSTAPKNRETDYLICTAKQATFTEGLRASVAGRSIAQMVETATDPRTPLLERATAAWMASGINGGGPRVLSKGDLPSLMRALEEIGLPPGVSTAIEGASEKTLEPIVVMVALLWVAIRETREAPMILREPAPRSVLCGGLPSYTFDKHTRLGKQAIRQLLRESSVVRDCIADFVPEYKAIEVASMAAFYADAIALNHRITWTKSDALFALGRKTDMTKIGTPDPGVEAITNIVLANLDHLNEIRRRLREAPKSYNGLTGTVALRDEA</sequence>
<evidence type="ECO:0000313" key="1">
    <source>
        <dbReference type="EMBL" id="WHO10677.1"/>
    </source>
</evidence>
<evidence type="ECO:0000313" key="2">
    <source>
        <dbReference type="Proteomes" id="UP001225611"/>
    </source>
</evidence>
<dbReference type="SUPFAM" id="SSF48019">
    <property type="entry name" value="post-AAA+ oligomerization domain-like"/>
    <property type="match status" value="1"/>
</dbReference>
<name>A0ABY8RT50_9HYPH</name>
<gene>
    <name evidence="1" type="ORF">KZ699_19475</name>
</gene>